<name>X1P8F6_9ZZZZ</name>
<sequence>MVTLIVTLGTSSVDLYAQKLAQELDTPKIYSDIYQKVVRLFNISWLSKSALRAIQEDRRFIRLLNRVDGMVRLPSQ</sequence>
<reference evidence="1" key="1">
    <citation type="journal article" date="2014" name="Front. Microbiol.">
        <title>High frequency of phylogenetically diverse reductive dehalogenase-homologous genes in deep subseafloor sedimentary metagenomes.</title>
        <authorList>
            <person name="Kawai M."/>
            <person name="Futagami T."/>
            <person name="Toyoda A."/>
            <person name="Takaki Y."/>
            <person name="Nishi S."/>
            <person name="Hori S."/>
            <person name="Arai W."/>
            <person name="Tsubouchi T."/>
            <person name="Morono Y."/>
            <person name="Uchiyama I."/>
            <person name="Ito T."/>
            <person name="Fujiyama A."/>
            <person name="Inagaki F."/>
            <person name="Takami H."/>
        </authorList>
    </citation>
    <scope>NUCLEOTIDE SEQUENCE</scope>
    <source>
        <strain evidence="1">Expedition CK06-06</strain>
    </source>
</reference>
<protein>
    <submittedName>
        <fullName evidence="1">Uncharacterized protein</fullName>
    </submittedName>
</protein>
<proteinExistence type="predicted"/>
<organism evidence="1">
    <name type="scientific">marine sediment metagenome</name>
    <dbReference type="NCBI Taxonomy" id="412755"/>
    <lineage>
        <taxon>unclassified sequences</taxon>
        <taxon>metagenomes</taxon>
        <taxon>ecological metagenomes</taxon>
    </lineage>
</organism>
<dbReference type="AlphaFoldDB" id="X1P8F6"/>
<comment type="caution">
    <text evidence="1">The sequence shown here is derived from an EMBL/GenBank/DDBJ whole genome shotgun (WGS) entry which is preliminary data.</text>
</comment>
<feature type="non-terminal residue" evidence="1">
    <location>
        <position position="76"/>
    </location>
</feature>
<gene>
    <name evidence="1" type="ORF">S06H3_59847</name>
</gene>
<accession>X1P8F6</accession>
<dbReference type="EMBL" id="BARV01038955">
    <property type="protein sequence ID" value="GAI52572.1"/>
    <property type="molecule type" value="Genomic_DNA"/>
</dbReference>
<evidence type="ECO:0000313" key="1">
    <source>
        <dbReference type="EMBL" id="GAI52572.1"/>
    </source>
</evidence>